<dbReference type="Gene3D" id="3.30.420.10">
    <property type="entry name" value="Ribonuclease H-like superfamily/Ribonuclease H"/>
    <property type="match status" value="1"/>
</dbReference>
<sequence>MEGASFVPHEILKRAKALAKGDHPSKAITLIGWQPPPPGFVRLNTYGSVLGNPGQTSAGGVLRDSNGNWIRGFSHNSGITNLLVAELWGLRDRLLLARDLKIRKLIFEIDAKSIVDLLKSKSIGNTDSHPYSALINDCRYLILSFEVASLHHAYWESNFCADLLA</sequence>
<dbReference type="PANTHER" id="PTHR47723:SF19">
    <property type="entry name" value="POLYNUCLEOTIDYL TRANSFERASE, RIBONUCLEASE H-LIKE SUPERFAMILY PROTEIN"/>
    <property type="match status" value="1"/>
</dbReference>
<dbReference type="Pfam" id="PF13456">
    <property type="entry name" value="RVT_3"/>
    <property type="match status" value="1"/>
</dbReference>
<proteinExistence type="predicted"/>
<gene>
    <name evidence="2" type="ORF">FSB_LOCUS17176</name>
</gene>
<dbReference type="InterPro" id="IPR053151">
    <property type="entry name" value="RNase_H-like"/>
</dbReference>
<dbReference type="InterPro" id="IPR012337">
    <property type="entry name" value="RNaseH-like_sf"/>
</dbReference>
<reference evidence="2" key="1">
    <citation type="submission" date="2018-02" db="EMBL/GenBank/DDBJ databases">
        <authorList>
            <person name="Cohen D.B."/>
            <person name="Kent A.D."/>
        </authorList>
    </citation>
    <scope>NUCLEOTIDE SEQUENCE</scope>
</reference>
<dbReference type="InterPro" id="IPR002156">
    <property type="entry name" value="RNaseH_domain"/>
</dbReference>
<evidence type="ECO:0000313" key="2">
    <source>
        <dbReference type="EMBL" id="SPC89294.1"/>
    </source>
</evidence>
<dbReference type="CDD" id="cd06222">
    <property type="entry name" value="RNase_H_like"/>
    <property type="match status" value="1"/>
</dbReference>
<dbReference type="AlphaFoldDB" id="A0A2N9FRC0"/>
<dbReference type="GO" id="GO:0004523">
    <property type="term" value="F:RNA-DNA hybrid ribonuclease activity"/>
    <property type="evidence" value="ECO:0007669"/>
    <property type="project" value="InterPro"/>
</dbReference>
<dbReference type="GO" id="GO:0003676">
    <property type="term" value="F:nucleic acid binding"/>
    <property type="evidence" value="ECO:0007669"/>
    <property type="project" value="InterPro"/>
</dbReference>
<dbReference type="InterPro" id="IPR036397">
    <property type="entry name" value="RNaseH_sf"/>
</dbReference>
<protein>
    <recommendedName>
        <fullName evidence="1">RNase H type-1 domain-containing protein</fullName>
    </recommendedName>
</protein>
<dbReference type="EMBL" id="OIVN01001057">
    <property type="protein sequence ID" value="SPC89294.1"/>
    <property type="molecule type" value="Genomic_DNA"/>
</dbReference>
<name>A0A2N9FRC0_FAGSY</name>
<dbReference type="SUPFAM" id="SSF53098">
    <property type="entry name" value="Ribonuclease H-like"/>
    <property type="match status" value="1"/>
</dbReference>
<organism evidence="2">
    <name type="scientific">Fagus sylvatica</name>
    <name type="common">Beechnut</name>
    <dbReference type="NCBI Taxonomy" id="28930"/>
    <lineage>
        <taxon>Eukaryota</taxon>
        <taxon>Viridiplantae</taxon>
        <taxon>Streptophyta</taxon>
        <taxon>Embryophyta</taxon>
        <taxon>Tracheophyta</taxon>
        <taxon>Spermatophyta</taxon>
        <taxon>Magnoliopsida</taxon>
        <taxon>eudicotyledons</taxon>
        <taxon>Gunneridae</taxon>
        <taxon>Pentapetalae</taxon>
        <taxon>rosids</taxon>
        <taxon>fabids</taxon>
        <taxon>Fagales</taxon>
        <taxon>Fagaceae</taxon>
        <taxon>Fagus</taxon>
    </lineage>
</organism>
<evidence type="ECO:0000259" key="1">
    <source>
        <dbReference type="Pfam" id="PF13456"/>
    </source>
</evidence>
<accession>A0A2N9FRC0</accession>
<dbReference type="InterPro" id="IPR044730">
    <property type="entry name" value="RNase_H-like_dom_plant"/>
</dbReference>
<feature type="domain" description="RNase H type-1" evidence="1">
    <location>
        <begin position="44"/>
        <end position="165"/>
    </location>
</feature>
<dbReference type="PANTHER" id="PTHR47723">
    <property type="entry name" value="OS05G0353850 PROTEIN"/>
    <property type="match status" value="1"/>
</dbReference>